<keyword evidence="2" id="KW-1185">Reference proteome</keyword>
<proteinExistence type="predicted"/>
<comment type="caution">
    <text evidence="1">The sequence shown here is derived from an EMBL/GenBank/DDBJ whole genome shotgun (WGS) entry which is preliminary data.</text>
</comment>
<evidence type="ECO:0000313" key="1">
    <source>
        <dbReference type="EMBL" id="OWQ98219.1"/>
    </source>
</evidence>
<sequence length="62" mass="6488">MLYCNYNTAVIRAASRIAAREGAAKPASCVGDGCGNSKIAKQANCIAKRGRLVALEPRKAAH</sequence>
<reference evidence="1 2" key="1">
    <citation type="journal article" date="2002" name="Int. J. Syst. Evol. Microbiol.">
        <title>Sphingopyxis witflariensis sp. nov., isolated from activated sludge.</title>
        <authorList>
            <person name="Kampfer P."/>
            <person name="Witzenberger R."/>
            <person name="Denner E.B."/>
            <person name="Busse H.J."/>
            <person name="Neef A."/>
        </authorList>
    </citation>
    <scope>NUCLEOTIDE SEQUENCE [LARGE SCALE GENOMIC DNA]</scope>
    <source>
        <strain evidence="1 2">DSM 14551</strain>
    </source>
</reference>
<dbReference type="AlphaFoldDB" id="A0A246K013"/>
<evidence type="ECO:0000313" key="2">
    <source>
        <dbReference type="Proteomes" id="UP000197097"/>
    </source>
</evidence>
<name>A0A246K013_9SPHN</name>
<accession>A0A246K013</accession>
<dbReference type="EMBL" id="NISJ01000003">
    <property type="protein sequence ID" value="OWQ98219.1"/>
    <property type="molecule type" value="Genomic_DNA"/>
</dbReference>
<protein>
    <submittedName>
        <fullName evidence="1">Uncharacterized protein</fullName>
    </submittedName>
</protein>
<organism evidence="1 2">
    <name type="scientific">Sphingopyxis witflariensis</name>
    <dbReference type="NCBI Taxonomy" id="173675"/>
    <lineage>
        <taxon>Bacteria</taxon>
        <taxon>Pseudomonadati</taxon>
        <taxon>Pseudomonadota</taxon>
        <taxon>Alphaproteobacteria</taxon>
        <taxon>Sphingomonadales</taxon>
        <taxon>Sphingomonadaceae</taxon>
        <taxon>Sphingopyxis</taxon>
    </lineage>
</organism>
<gene>
    <name evidence="1" type="ORF">CDQ91_06790</name>
</gene>
<dbReference type="Proteomes" id="UP000197097">
    <property type="component" value="Unassembled WGS sequence"/>
</dbReference>